<dbReference type="AlphaFoldDB" id="A0A4R6WSN2"/>
<dbReference type="Proteomes" id="UP000295783">
    <property type="component" value="Unassembled WGS sequence"/>
</dbReference>
<accession>A0A4R6WSN2</accession>
<proteinExistence type="predicted"/>
<comment type="caution">
    <text evidence="1">The sequence shown here is derived from an EMBL/GenBank/DDBJ whole genome shotgun (WGS) entry which is preliminary data.</text>
</comment>
<dbReference type="RefSeq" id="WP_133613773.1">
    <property type="nucleotide sequence ID" value="NZ_SNYW01000008.1"/>
</dbReference>
<dbReference type="EMBL" id="SNYW01000008">
    <property type="protein sequence ID" value="TDQ82501.1"/>
    <property type="molecule type" value="Genomic_DNA"/>
</dbReference>
<keyword evidence="2" id="KW-1185">Reference proteome</keyword>
<organism evidence="1 2">
    <name type="scientific">Dongia mobilis</name>
    <dbReference type="NCBI Taxonomy" id="578943"/>
    <lineage>
        <taxon>Bacteria</taxon>
        <taxon>Pseudomonadati</taxon>
        <taxon>Pseudomonadota</taxon>
        <taxon>Alphaproteobacteria</taxon>
        <taxon>Rhodospirillales</taxon>
        <taxon>Dongiaceae</taxon>
        <taxon>Dongia</taxon>
    </lineage>
</organism>
<reference evidence="1 2" key="1">
    <citation type="submission" date="2019-03" db="EMBL/GenBank/DDBJ databases">
        <title>Genomic Encyclopedia of Type Strains, Phase III (KMG-III): the genomes of soil and plant-associated and newly described type strains.</title>
        <authorList>
            <person name="Whitman W."/>
        </authorList>
    </citation>
    <scope>NUCLEOTIDE SEQUENCE [LARGE SCALE GENOMIC DNA]</scope>
    <source>
        <strain evidence="1 2">CGMCC 1.7660</strain>
    </source>
</reference>
<protein>
    <submittedName>
        <fullName evidence="1">Uncharacterized protein</fullName>
    </submittedName>
</protein>
<name>A0A4R6WSN2_9PROT</name>
<sequence length="92" mass="10093">MKLPVDHKTDPGTAGDHLRELARRHTEAAIAALVAVMQDPEAAPMARNAAANAVLQWGHGRPGSGDFGRHESKKQEQMVIICWKPEYPENIT</sequence>
<gene>
    <name evidence="1" type="ORF">A8950_2324</name>
</gene>
<evidence type="ECO:0000313" key="1">
    <source>
        <dbReference type="EMBL" id="TDQ82501.1"/>
    </source>
</evidence>
<evidence type="ECO:0000313" key="2">
    <source>
        <dbReference type="Proteomes" id="UP000295783"/>
    </source>
</evidence>